<evidence type="ECO:0000313" key="1">
    <source>
        <dbReference type="EMBL" id="JAH76176.1"/>
    </source>
</evidence>
<protein>
    <submittedName>
        <fullName evidence="1">Uncharacterized protein</fullName>
    </submittedName>
</protein>
<organism evidence="1">
    <name type="scientific">Anguilla anguilla</name>
    <name type="common">European freshwater eel</name>
    <name type="synonym">Muraena anguilla</name>
    <dbReference type="NCBI Taxonomy" id="7936"/>
    <lineage>
        <taxon>Eukaryota</taxon>
        <taxon>Metazoa</taxon>
        <taxon>Chordata</taxon>
        <taxon>Craniata</taxon>
        <taxon>Vertebrata</taxon>
        <taxon>Euteleostomi</taxon>
        <taxon>Actinopterygii</taxon>
        <taxon>Neopterygii</taxon>
        <taxon>Teleostei</taxon>
        <taxon>Anguilliformes</taxon>
        <taxon>Anguillidae</taxon>
        <taxon>Anguilla</taxon>
    </lineage>
</organism>
<accession>A0A0E9VDS9</accession>
<name>A0A0E9VDS9_ANGAN</name>
<dbReference type="AlphaFoldDB" id="A0A0E9VDS9"/>
<proteinExistence type="predicted"/>
<dbReference type="EMBL" id="GBXM01032401">
    <property type="protein sequence ID" value="JAH76176.1"/>
    <property type="molecule type" value="Transcribed_RNA"/>
</dbReference>
<reference evidence="1" key="1">
    <citation type="submission" date="2014-11" db="EMBL/GenBank/DDBJ databases">
        <authorList>
            <person name="Amaro Gonzalez C."/>
        </authorList>
    </citation>
    <scope>NUCLEOTIDE SEQUENCE</scope>
</reference>
<reference evidence="1" key="2">
    <citation type="journal article" date="2015" name="Fish Shellfish Immunol.">
        <title>Early steps in the European eel (Anguilla anguilla)-Vibrio vulnificus interaction in the gills: Role of the RtxA13 toxin.</title>
        <authorList>
            <person name="Callol A."/>
            <person name="Pajuelo D."/>
            <person name="Ebbesson L."/>
            <person name="Teles M."/>
            <person name="MacKenzie S."/>
            <person name="Amaro C."/>
        </authorList>
    </citation>
    <scope>NUCLEOTIDE SEQUENCE</scope>
</reference>
<sequence length="52" mass="6111">MPNLTVKSFRPQKRKRATSTCYCLKDMASGGMIYLKILICSEFLYIHNSHEW</sequence>